<dbReference type="GeneID" id="101847829"/>
<dbReference type="PROSITE" id="PS51450">
    <property type="entry name" value="LRR"/>
    <property type="match status" value="1"/>
</dbReference>
<dbReference type="SUPFAM" id="SSF52075">
    <property type="entry name" value="Outer arm dynein light chain 1"/>
    <property type="match status" value="1"/>
</dbReference>
<dbReference type="InterPro" id="IPR003591">
    <property type="entry name" value="Leu-rich_rpt_typical-subtyp"/>
</dbReference>
<dbReference type="SMART" id="SM00369">
    <property type="entry name" value="LRR_TYP"/>
    <property type="match status" value="4"/>
</dbReference>
<dbReference type="Gene3D" id="3.80.10.10">
    <property type="entry name" value="Ribonuclease Inhibitor"/>
    <property type="match status" value="1"/>
</dbReference>
<organism evidence="4 5">
    <name type="scientific">Aplysia californica</name>
    <name type="common">California sea hare</name>
    <dbReference type="NCBI Taxonomy" id="6500"/>
    <lineage>
        <taxon>Eukaryota</taxon>
        <taxon>Metazoa</taxon>
        <taxon>Spiralia</taxon>
        <taxon>Lophotrochozoa</taxon>
        <taxon>Mollusca</taxon>
        <taxon>Gastropoda</taxon>
        <taxon>Heterobranchia</taxon>
        <taxon>Euthyneura</taxon>
        <taxon>Tectipleura</taxon>
        <taxon>Aplysiida</taxon>
        <taxon>Aplysioidea</taxon>
        <taxon>Aplysiidae</taxon>
        <taxon>Aplysia</taxon>
    </lineage>
</organism>
<dbReference type="InterPro" id="IPR032675">
    <property type="entry name" value="LRR_dom_sf"/>
</dbReference>
<dbReference type="PANTHER" id="PTHR45973:SF36">
    <property type="entry name" value="CENTRIOLIN"/>
    <property type="match status" value="1"/>
</dbReference>
<keyword evidence="4" id="KW-1185">Reference proteome</keyword>
<dbReference type="InterPro" id="IPR001611">
    <property type="entry name" value="Leu-rich_rpt"/>
</dbReference>
<evidence type="ECO:0000313" key="4">
    <source>
        <dbReference type="Proteomes" id="UP000694888"/>
    </source>
</evidence>
<proteinExistence type="predicted"/>
<keyword evidence="1" id="KW-0433">Leucine-rich repeat</keyword>
<dbReference type="InterPro" id="IPR050576">
    <property type="entry name" value="Cilia_flagella_integrity"/>
</dbReference>
<evidence type="ECO:0000313" key="5">
    <source>
        <dbReference type="RefSeq" id="XP_012940958.1"/>
    </source>
</evidence>
<evidence type="ECO:0000256" key="1">
    <source>
        <dbReference type="ARBA" id="ARBA00022614"/>
    </source>
</evidence>
<protein>
    <submittedName>
        <fullName evidence="5">Centriolin</fullName>
    </submittedName>
</protein>
<dbReference type="Pfam" id="PF14580">
    <property type="entry name" value="LRR_9"/>
    <property type="match status" value="1"/>
</dbReference>
<gene>
    <name evidence="5" type="primary">LOC101847829</name>
</gene>
<dbReference type="RefSeq" id="XP_012940958.1">
    <property type="nucleotide sequence ID" value="XM_013085504.1"/>
</dbReference>
<reference evidence="5" key="1">
    <citation type="submission" date="2025-08" db="UniProtKB">
        <authorList>
            <consortium name="RefSeq"/>
        </authorList>
    </citation>
    <scope>IDENTIFICATION</scope>
</reference>
<accession>A0ABM1A512</accession>
<feature type="compositionally biased region" description="Basic and acidic residues" evidence="3">
    <location>
        <begin position="144"/>
        <end position="163"/>
    </location>
</feature>
<evidence type="ECO:0000256" key="2">
    <source>
        <dbReference type="ARBA" id="ARBA00022737"/>
    </source>
</evidence>
<dbReference type="Proteomes" id="UP000694888">
    <property type="component" value="Unplaced"/>
</dbReference>
<feature type="region of interest" description="Disordered" evidence="3">
    <location>
        <begin position="144"/>
        <end position="175"/>
    </location>
</feature>
<keyword evidence="2" id="KW-0677">Repeat</keyword>
<name>A0ABM1A512_APLCA</name>
<sequence length="251" mass="29305">MERMDKLLRLRELNMAGNMLTRIEGLENLTALQSLNVSDNQIEHIPLWLAKKLRALRTFRVARNNINSLSEVSKLKPLPDLIQLDVAGNPLTELPHSRLYIVFHLRTVEILDGQSVGDSERSQAQDRFALDEVEQLEKKLEQEESKYRQLAESHNKSVQERTQQESSQTQLLSRERDMQEKLRRMEQELSAKDELLKKKTSDLNKASNKHYQLEQELAFYKIDSKFDSLNEAPKFQVEDVSTKLELFRNSE</sequence>
<evidence type="ECO:0000256" key="3">
    <source>
        <dbReference type="SAM" id="MobiDB-lite"/>
    </source>
</evidence>
<dbReference type="PANTHER" id="PTHR45973">
    <property type="entry name" value="PROTEIN PHOSPHATASE 1 REGULATORY SUBUNIT SDS22-RELATED"/>
    <property type="match status" value="1"/>
</dbReference>